<evidence type="ECO:0000256" key="3">
    <source>
        <dbReference type="ARBA" id="ARBA00022692"/>
    </source>
</evidence>
<keyword evidence="6" id="KW-0675">Receptor</keyword>
<gene>
    <name evidence="9" type="ORF">HERILL_LOCUS367</name>
</gene>
<evidence type="ECO:0000256" key="2">
    <source>
        <dbReference type="ARBA" id="ARBA00022475"/>
    </source>
</evidence>
<keyword evidence="4 8" id="KW-1133">Transmembrane helix</keyword>
<dbReference type="AlphaFoldDB" id="A0A7R8UA41"/>
<keyword evidence="3 8" id="KW-0812">Transmembrane</keyword>
<dbReference type="FunCoup" id="A0A7R8UA41">
    <property type="interactions" value="14"/>
</dbReference>
<feature type="transmembrane region" description="Helical" evidence="8">
    <location>
        <begin position="291"/>
        <end position="307"/>
    </location>
</feature>
<evidence type="ECO:0008006" key="11">
    <source>
        <dbReference type="Google" id="ProtNLM"/>
    </source>
</evidence>
<dbReference type="InParanoid" id="A0A7R8UA41"/>
<dbReference type="InterPro" id="IPR052192">
    <property type="entry name" value="Insect_Ionotropic_Sensory_Rcpt"/>
</dbReference>
<feature type="transmembrane region" description="Helical" evidence="8">
    <location>
        <begin position="319"/>
        <end position="337"/>
    </location>
</feature>
<evidence type="ECO:0000256" key="6">
    <source>
        <dbReference type="ARBA" id="ARBA00023170"/>
    </source>
</evidence>
<feature type="transmembrane region" description="Helical" evidence="8">
    <location>
        <begin position="349"/>
        <end position="369"/>
    </location>
</feature>
<accession>A0A7R8UA41</accession>
<dbReference type="EMBL" id="LR899009">
    <property type="protein sequence ID" value="CAD7076988.1"/>
    <property type="molecule type" value="Genomic_DNA"/>
</dbReference>
<proteinExistence type="predicted"/>
<feature type="transmembrane region" description="Helical" evidence="8">
    <location>
        <begin position="534"/>
        <end position="554"/>
    </location>
</feature>
<sequence>MVILADGYSLRERQICNLQEQFNFHTIIFPCPGQFPSDTFFKEINTPVLFIVNSSNYDTKKLLSLNNLFIISVEGHQQDLRSIWKSISNLEEILRYGKTILWISYIVQKPFEDTTPYFEYMWENKVLDVVAVFDGEGASNQIFTYNPFPSFKVENISSEEEMFPDKIRDLNGLPITTLIKRDEPRSFKYMDYRGRMKFGGYAAKIFLAFLKKHNATLEEYFMPNTTYLNARVLANLVTDGHVSISMHPYAQIGSPYDGSYPTGFISTCIMVPAPQEISPEEYLLVSFPSRLWILLLVTAIFTLFLNLNLNKLITGKFELGLALLDTICGLVVQPFGSGTLSNSWKQRCIRITVIIFGFLMASIYGSRLASVFVTKLFQRPLETKEDMIQAKLKILIIRVDFVAICDRIQPQEFQDLMVPTEADVMAAYRTSSNSSYGYAIPDDKAVFYLLQQKYLNRRLDRFSEVCLVRLLHGFFMPINSPFKTTFNRVILQTFQSGLYFKWRQDVFDEAFEAGIFTRQMTVENMETSISVAHLTLAWTILFCGLSCGLVWFFIEILSKKYFLDTLNNLKRKYETP</sequence>
<dbReference type="PANTHER" id="PTHR42643">
    <property type="entry name" value="IONOTROPIC RECEPTOR 20A-RELATED"/>
    <property type="match status" value="1"/>
</dbReference>
<name>A0A7R8UA41_HERIL</name>
<comment type="subcellular location">
    <subcellularLocation>
        <location evidence="1">Cell membrane</location>
        <topology evidence="1">Multi-pass membrane protein</topology>
    </subcellularLocation>
</comment>
<keyword evidence="2" id="KW-1003">Cell membrane</keyword>
<dbReference type="GO" id="GO:0005886">
    <property type="term" value="C:plasma membrane"/>
    <property type="evidence" value="ECO:0007669"/>
    <property type="project" value="UniProtKB-SubCell"/>
</dbReference>
<dbReference type="Proteomes" id="UP000594454">
    <property type="component" value="Chromosome 1"/>
</dbReference>
<keyword evidence="7" id="KW-0325">Glycoprotein</keyword>
<evidence type="ECO:0000256" key="8">
    <source>
        <dbReference type="SAM" id="Phobius"/>
    </source>
</evidence>
<protein>
    <recommendedName>
        <fullName evidence="11">Ionotropic receptor</fullName>
    </recommendedName>
</protein>
<dbReference type="PANTHER" id="PTHR42643:SF39">
    <property type="entry name" value="IONOTROPIC RECEPTOR 56A-RELATED"/>
    <property type="match status" value="1"/>
</dbReference>
<evidence type="ECO:0000256" key="4">
    <source>
        <dbReference type="ARBA" id="ARBA00022989"/>
    </source>
</evidence>
<evidence type="ECO:0000256" key="1">
    <source>
        <dbReference type="ARBA" id="ARBA00004651"/>
    </source>
</evidence>
<evidence type="ECO:0000256" key="7">
    <source>
        <dbReference type="ARBA" id="ARBA00023180"/>
    </source>
</evidence>
<evidence type="ECO:0000256" key="5">
    <source>
        <dbReference type="ARBA" id="ARBA00023136"/>
    </source>
</evidence>
<organism evidence="9 10">
    <name type="scientific">Hermetia illucens</name>
    <name type="common">Black soldier fly</name>
    <dbReference type="NCBI Taxonomy" id="343691"/>
    <lineage>
        <taxon>Eukaryota</taxon>
        <taxon>Metazoa</taxon>
        <taxon>Ecdysozoa</taxon>
        <taxon>Arthropoda</taxon>
        <taxon>Hexapoda</taxon>
        <taxon>Insecta</taxon>
        <taxon>Pterygota</taxon>
        <taxon>Neoptera</taxon>
        <taxon>Endopterygota</taxon>
        <taxon>Diptera</taxon>
        <taxon>Brachycera</taxon>
        <taxon>Stratiomyomorpha</taxon>
        <taxon>Stratiomyidae</taxon>
        <taxon>Hermetiinae</taxon>
        <taxon>Hermetia</taxon>
    </lineage>
</organism>
<evidence type="ECO:0000313" key="9">
    <source>
        <dbReference type="EMBL" id="CAD7076988.1"/>
    </source>
</evidence>
<reference evidence="9 10" key="1">
    <citation type="submission" date="2020-11" db="EMBL/GenBank/DDBJ databases">
        <authorList>
            <person name="Wallbank WR R."/>
            <person name="Pardo Diaz C."/>
            <person name="Kozak K."/>
            <person name="Martin S."/>
            <person name="Jiggins C."/>
            <person name="Moest M."/>
            <person name="Warren A I."/>
            <person name="Generalovic N T."/>
            <person name="Byers J.R.P. K."/>
            <person name="Montejo-Kovacevich G."/>
            <person name="Yen C E."/>
        </authorList>
    </citation>
    <scope>NUCLEOTIDE SEQUENCE [LARGE SCALE GENOMIC DNA]</scope>
</reference>
<dbReference type="OrthoDB" id="7969653at2759"/>
<keyword evidence="10" id="KW-1185">Reference proteome</keyword>
<dbReference type="SUPFAM" id="SSF53850">
    <property type="entry name" value="Periplasmic binding protein-like II"/>
    <property type="match status" value="1"/>
</dbReference>
<evidence type="ECO:0000313" key="10">
    <source>
        <dbReference type="Proteomes" id="UP000594454"/>
    </source>
</evidence>
<keyword evidence="5 8" id="KW-0472">Membrane</keyword>